<organism evidence="1 2">
    <name type="scientific">Brachionus calyciflorus</name>
    <dbReference type="NCBI Taxonomy" id="104777"/>
    <lineage>
        <taxon>Eukaryota</taxon>
        <taxon>Metazoa</taxon>
        <taxon>Spiralia</taxon>
        <taxon>Gnathifera</taxon>
        <taxon>Rotifera</taxon>
        <taxon>Eurotatoria</taxon>
        <taxon>Monogononta</taxon>
        <taxon>Pseudotrocha</taxon>
        <taxon>Ploima</taxon>
        <taxon>Brachionidae</taxon>
        <taxon>Brachionus</taxon>
    </lineage>
</organism>
<dbReference type="EMBL" id="CAJNOC010004973">
    <property type="protein sequence ID" value="CAF1039048.1"/>
    <property type="molecule type" value="Genomic_DNA"/>
</dbReference>
<dbReference type="OrthoDB" id="17687at2759"/>
<gene>
    <name evidence="1" type="ORF">OXX778_LOCUS18255</name>
</gene>
<protein>
    <submittedName>
        <fullName evidence="1">Uncharacterized protein</fullName>
    </submittedName>
</protein>
<evidence type="ECO:0000313" key="2">
    <source>
        <dbReference type="Proteomes" id="UP000663879"/>
    </source>
</evidence>
<evidence type="ECO:0000313" key="1">
    <source>
        <dbReference type="EMBL" id="CAF1039048.1"/>
    </source>
</evidence>
<reference evidence="1" key="1">
    <citation type="submission" date="2021-02" db="EMBL/GenBank/DDBJ databases">
        <authorList>
            <person name="Nowell W R."/>
        </authorList>
    </citation>
    <scope>NUCLEOTIDE SEQUENCE</scope>
    <source>
        <strain evidence="1">Ploen Becks lab</strain>
    </source>
</reference>
<comment type="caution">
    <text evidence="1">The sequence shown here is derived from an EMBL/GenBank/DDBJ whole genome shotgun (WGS) entry which is preliminary data.</text>
</comment>
<dbReference type="AlphaFoldDB" id="A0A814JGK8"/>
<proteinExistence type="predicted"/>
<name>A0A814JGK8_9BILA</name>
<accession>A0A814JGK8</accession>
<keyword evidence="2" id="KW-1185">Reference proteome</keyword>
<sequence length="75" mass="9083">MWIKPEELLITTLWSSERANMYFTLQRRRGQDEEKYGLASLLVATWDSVTESNPHKYRIIHQRENSEVYYSKIKF</sequence>
<dbReference type="Proteomes" id="UP000663879">
    <property type="component" value="Unassembled WGS sequence"/>
</dbReference>